<feature type="transmembrane region" description="Helical" evidence="1">
    <location>
        <begin position="31"/>
        <end position="48"/>
    </location>
</feature>
<dbReference type="AlphaFoldDB" id="A0A6N2M2Q2"/>
<name>A0A6N2M2Q2_SALVM</name>
<gene>
    <name evidence="2" type="ORF">SVIM_LOCUS308372</name>
</gene>
<protein>
    <submittedName>
        <fullName evidence="2">Uncharacterized protein</fullName>
    </submittedName>
</protein>
<organism evidence="2">
    <name type="scientific">Salix viminalis</name>
    <name type="common">Common osier</name>
    <name type="synonym">Basket willow</name>
    <dbReference type="NCBI Taxonomy" id="40686"/>
    <lineage>
        <taxon>Eukaryota</taxon>
        <taxon>Viridiplantae</taxon>
        <taxon>Streptophyta</taxon>
        <taxon>Embryophyta</taxon>
        <taxon>Tracheophyta</taxon>
        <taxon>Spermatophyta</taxon>
        <taxon>Magnoliopsida</taxon>
        <taxon>eudicotyledons</taxon>
        <taxon>Gunneridae</taxon>
        <taxon>Pentapetalae</taxon>
        <taxon>rosids</taxon>
        <taxon>fabids</taxon>
        <taxon>Malpighiales</taxon>
        <taxon>Salicaceae</taxon>
        <taxon>Saliceae</taxon>
        <taxon>Salix</taxon>
    </lineage>
</organism>
<keyword evidence="1" id="KW-0472">Membrane</keyword>
<evidence type="ECO:0000256" key="1">
    <source>
        <dbReference type="SAM" id="Phobius"/>
    </source>
</evidence>
<reference evidence="2" key="1">
    <citation type="submission" date="2019-03" db="EMBL/GenBank/DDBJ databases">
        <authorList>
            <person name="Mank J."/>
            <person name="Almeida P."/>
        </authorList>
    </citation>
    <scope>NUCLEOTIDE SEQUENCE</scope>
    <source>
        <strain evidence="2">78183</strain>
    </source>
</reference>
<sequence length="59" mass="7144">MPETKYVYRLEQLASFEEFCSLMAFMSRDNLLSVNQSYFIFLFFFPFIKKIFKAPDPRT</sequence>
<accession>A0A6N2M2Q2</accession>
<keyword evidence="1" id="KW-0812">Transmembrane</keyword>
<proteinExistence type="predicted"/>
<evidence type="ECO:0000313" key="2">
    <source>
        <dbReference type="EMBL" id="VFU47778.1"/>
    </source>
</evidence>
<keyword evidence="1" id="KW-1133">Transmembrane helix</keyword>
<dbReference type="EMBL" id="CAADRP010001674">
    <property type="protein sequence ID" value="VFU47778.1"/>
    <property type="molecule type" value="Genomic_DNA"/>
</dbReference>